<dbReference type="InterPro" id="IPR022099">
    <property type="entry name" value="DUF3638"/>
</dbReference>
<organism evidence="11 12">
    <name type="scientific">Dactylonectria estremocensis</name>
    <dbReference type="NCBI Taxonomy" id="1079267"/>
    <lineage>
        <taxon>Eukaryota</taxon>
        <taxon>Fungi</taxon>
        <taxon>Dikarya</taxon>
        <taxon>Ascomycota</taxon>
        <taxon>Pezizomycotina</taxon>
        <taxon>Sordariomycetes</taxon>
        <taxon>Hypocreomycetidae</taxon>
        <taxon>Hypocreales</taxon>
        <taxon>Nectriaceae</taxon>
        <taxon>Dactylonectria</taxon>
    </lineage>
</organism>
<feature type="region of interest" description="Disordered" evidence="7">
    <location>
        <begin position="1414"/>
        <end position="1434"/>
    </location>
</feature>
<evidence type="ECO:0000256" key="4">
    <source>
        <dbReference type="ARBA" id="ARBA00022786"/>
    </source>
</evidence>
<dbReference type="InterPro" id="IPR022105">
    <property type="entry name" value="DUF3645"/>
</dbReference>
<proteinExistence type="predicted"/>
<comment type="catalytic activity">
    <reaction evidence="1">
        <text>Thiol-dependent hydrolysis of ester, thioester, amide, peptide and isopeptide bonds formed by the C-terminal Gly of ubiquitin (a 76-residue protein attached to proteins as an intracellular targeting signal).</text>
        <dbReference type="EC" id="3.4.19.12"/>
    </reaction>
</comment>
<keyword evidence="5" id="KW-0378">Hydrolase</keyword>
<evidence type="ECO:0000256" key="2">
    <source>
        <dbReference type="ARBA" id="ARBA00012759"/>
    </source>
</evidence>
<evidence type="ECO:0000259" key="9">
    <source>
        <dbReference type="Pfam" id="PF12359"/>
    </source>
</evidence>
<protein>
    <recommendedName>
        <fullName evidence="2">ubiquitinyl hydrolase 1</fullName>
        <ecNumber evidence="2">3.4.19.12</ecNumber>
    </recommendedName>
</protein>
<dbReference type="PANTHER" id="PTHR13367">
    <property type="entry name" value="UBIQUITIN THIOESTERASE"/>
    <property type="match status" value="1"/>
</dbReference>
<accession>A0A9P9DNH7</accession>
<dbReference type="Proteomes" id="UP000717696">
    <property type="component" value="Unassembled WGS sequence"/>
</dbReference>
<reference evidence="11" key="1">
    <citation type="journal article" date="2021" name="Nat. Commun.">
        <title>Genetic determinants of endophytism in the Arabidopsis root mycobiome.</title>
        <authorList>
            <person name="Mesny F."/>
            <person name="Miyauchi S."/>
            <person name="Thiergart T."/>
            <person name="Pickel B."/>
            <person name="Atanasova L."/>
            <person name="Karlsson M."/>
            <person name="Huettel B."/>
            <person name="Barry K.W."/>
            <person name="Haridas S."/>
            <person name="Chen C."/>
            <person name="Bauer D."/>
            <person name="Andreopoulos W."/>
            <person name="Pangilinan J."/>
            <person name="LaButti K."/>
            <person name="Riley R."/>
            <person name="Lipzen A."/>
            <person name="Clum A."/>
            <person name="Drula E."/>
            <person name="Henrissat B."/>
            <person name="Kohler A."/>
            <person name="Grigoriev I.V."/>
            <person name="Martin F.M."/>
            <person name="Hacquard S."/>
        </authorList>
    </citation>
    <scope>NUCLEOTIDE SEQUENCE</scope>
    <source>
        <strain evidence="11">MPI-CAGE-AT-0021</strain>
    </source>
</reference>
<evidence type="ECO:0000256" key="6">
    <source>
        <dbReference type="ARBA" id="ARBA00022807"/>
    </source>
</evidence>
<feature type="compositionally biased region" description="Low complexity" evidence="7">
    <location>
        <begin position="1740"/>
        <end position="1755"/>
    </location>
</feature>
<feature type="domain" description="DUF6606" evidence="10">
    <location>
        <begin position="12"/>
        <end position="258"/>
    </location>
</feature>
<feature type="domain" description="DUF3638" evidence="8">
    <location>
        <begin position="1918"/>
        <end position="2139"/>
    </location>
</feature>
<dbReference type="InterPro" id="IPR046541">
    <property type="entry name" value="DUF6606"/>
</dbReference>
<evidence type="ECO:0000313" key="12">
    <source>
        <dbReference type="Proteomes" id="UP000717696"/>
    </source>
</evidence>
<dbReference type="EC" id="3.4.19.12" evidence="2"/>
<dbReference type="EMBL" id="JAGMUU010000027">
    <property type="protein sequence ID" value="KAH7121751.1"/>
    <property type="molecule type" value="Genomic_DNA"/>
</dbReference>
<evidence type="ECO:0000256" key="7">
    <source>
        <dbReference type="SAM" id="MobiDB-lite"/>
    </source>
</evidence>
<feature type="region of interest" description="Disordered" evidence="7">
    <location>
        <begin position="1728"/>
        <end position="1755"/>
    </location>
</feature>
<dbReference type="GO" id="GO:0004843">
    <property type="term" value="F:cysteine-type deubiquitinase activity"/>
    <property type="evidence" value="ECO:0007669"/>
    <property type="project" value="UniProtKB-EC"/>
</dbReference>
<name>A0A9P9DNH7_9HYPO</name>
<dbReference type="GO" id="GO:0006508">
    <property type="term" value="P:proteolysis"/>
    <property type="evidence" value="ECO:0007669"/>
    <property type="project" value="UniProtKB-KW"/>
</dbReference>
<sequence>MAPVQESLAGAVFNHLVLPPQLPSAFDGDDVSLIEDLGSRLENACTTLRSLCHSEGDPAWDVLQASIHAARVLNKEFLAKDDLVQAFGDLKDNWLPLYLAKQNAALLIHHDRNSDSVTFEAFEVAAPTSKVLKAKHALAWEFPGRAASISRNEFNEESFQDTLSHFLEQASSEAFGQFAARASKGGKIVVEIRDSARPALITEMLMPLLECIGKPVEVCMVQKRVRDDVVLGSSKRPWRRSPYWLLLRAALRRILSELFNCTESLAPEKTVMLQAKLCRRLAKLDSERTTVLDSKQRVANLWEDYKKKTTRRIPVLPSRVPDKDLRLLLSNSGTALSQLLVQRTKPLSKGRVTSPDVLGEGTVSQLNRMADRVAKLVDKEIEITTQLRSPSADPRQTCVDLARTLRNFLLMPDGAYENDALLMSQHILRLFELWVAMDQAATAACPLLHRYHPVFVAEALDMLCLPTIDEMVRLRDVQQYITGRIMSHSVHNTSIFDDLDQATSFPLRFMTETPDGKDMTSLGERINVASNSARATKSSELASCMSAYNKLSEGIQNGVCCCTRLPNGTKDIRGCKKCWQWRTRKRMKISTHEDYLPHDTAQLAAILFELAAPEYLKAYRMATWKLRLLGTQNIEATRNQPSLLLKQCEQLMRLSGSIQGSMPFTLASQNKAYLQTHYANMQLPKMDSEVLLPFGPHFSYFDTDASIWVVNVRNERMKDTVFPPSSYRIAANASQCPSGMSAQEFSAFQRAVSGRSRRWLVLLVELGATNLNFSNETTMIFLNHFALQAGPMDPNLGAFREVHGWFKDEGFRARLAEQLRNRLNILVSNWREVFCMSAMITLTLRLHNLGPLDGRTVAYRLLLKIREITSDWIVHLRREVRSTTDADTAQKAARYAFWAALLCRQTFSVYLNTPETLINLDGVAVRHFFRASIALQENLLINIDDLPPLLQGFLIRDFSMSYSMRELFHDWVMQSHTALEDAINETWVASESSGRLYSSWSSAPGQPSWWVMAQIAGNQWSHPQVVHYHILQGHLLVDGKPLGRLPLQVREHPSVRDLFQSQHLLTRPSGVAGMEYQLVSSVYGHHIHIGFRGGEVVIRARFRASLLEYVPSGIFKGESDMDLPFGLVEDCVHWLNLDSGTLEIRRKPQIWRSKPSNWILDVRKRLCARRKGEKDARGFVRSGSSLVEPRSGVGKHIAVIFEGFEDVEKLTIYQPLGRNGKLTVEMKRLEIQFHVNYKGLLECPQLASEVDPDQNPGTFHGLASQVVLRSVVNPSLRSLIVPLGTEYTWDRKGMHVVVKVANSGVYSRFHIDTLLGRLDCAQELEILHLKALLHALTSFSLSDKLTGRTGTEEATHCLASACSQPWTPLSDTSKDLLSSLRSLSPKPMYYPEGMRTYQKIERDQGLTMTIQHEILAPPPTHGPSPRRRNGSRTGPETVVVEVLWKRPEELPILAKLAPLFNTNKVIGGFQDSLKRINIQELLGADIVAIWGNIAQTCRSRQSIKYVRLFSLALLALGRNTSDMQLIFWLAALARNTRLREIAPPRATGYSEFQVFETPSKEALTTRILKFQPSYDKILSTLPMHRTRSAGSIPRLGFERRQKAEAGIIAQDLVKKWPSAPSTVNEFRLLLSDSNSDYVDMTLAWKGLQLEMERLTRNHQLSCYLKQFQDIADDTPLYKLELDQGTSKSIQGSMIEKSPDSSTLTRDVFRVPELETGLALKPYRQPCQDLDSHPIVDSDSDMSSNSSVSTFDNSSLDISSLPKKLAVLNEIIAPFVSSADATRKQYGQDLMGSLRALVRHRRRSTPHSQPPRAYGIFSERRDAEQKMTQYAETIRDSLRQGEQGHDWLSAGNLWPCLSPVALLELLRNDNFQRLEAGVKEALVRYGTLATMVQRLQRMHDASRCGDARRLLEEHINEGHSNWSPIDQPEWLLLEIDNNLLIRESQVDVARAIASPSSSTNSVLQMNMGQGKTSCIMPMAVTMLADKTQLCRLVVPRALLLQTALVIQRRIGRLVGREVLHIPFERRSPKSKQTLELYSRIHKDTLASGGVMLCLPEHVLSFQLSGIQQLADKDTQTAQQMMQIQEWIHRSSRDILDESDLTLSPKTQLIYPSGLPVIVDGHPHRWEVVQDLLALVEGHCSVLESRFKAGIQILRRHQGYPIIHFLNAKVADVLNELLVRDVCQGRLAHMQLNESCGKKGRKAVELIVSGADNSRLTWKKAKASLVDDTFGLKCLYLLRGLISERIILLCLKKRWNVQFGLHPGRAPIAVPFEAKGVPSQTAEYGHPDTTLVLTCLAFYQTGLSKTHIMQSLNHIIRADDPATQYEQWVQGCKTLPARARHVTLLSTDDEAQMEELWKCLRFDRHVLNHYMNNFVFPRHAKQFGVKLQASGWDIPLLSANSSPNLPSLPRLTTGFSGTNDIKRLLPQTIKQDDLAALVHTNAEVLGYLLEERNKKCYQAVDAFGQHLSERGLLKLLHDQGIRVLVDAGAHILEMENHDLALAWLETDYDAQGAVYFDRDGRVMVCARFQKSPVPLLASSFAESMEKCVVYIDEAHTRGTDLRLPLHAKGVVTLGMGQTKDQTVQAAMRLRQLGSTQSVSFVAPPEVHQSIVDLRSAHSRDANDRPVNSHDVVRWLLEQSCKANEEIMSLHIAQGFDFCRRANAMWKYQDTTQAKSFGNVTELIGAIRQREDQSIEELYESKNTTLSTIHMPLDFPKLQAFSSSLQIERLDLNRSGVKHDSSTLGEVEQEREVEFEVEQVREKQRQGQFEALSFPGLDEYISWFVETGELNLAGPFIQAFAFVGITDIGKKFGVRGTKSRLFVSVEFSKTIKGRPKTEPMAVRPVEWILWSKSTETALIVIPEEAELLLPKLQPFDKSCDEPRVWLLSYAAPVTKSMQLFNTLNFFTIPSQKDQHSFPVWLSLELGIIAGRLYFDYPEYKPLLSWLGVKESSGDILDPVDDSNSSSTLSPTVSDGLSIKKPLKFLLAWLTFRRETQDITHTPMGYVCQRRRLKPGHSFFISTGESSHMTDKTASCPLASGQSGEHTLESDDDGDWGAAEDEMEGMDEMDDMDLDLE</sequence>
<dbReference type="OrthoDB" id="3182339at2759"/>
<feature type="compositionally biased region" description="Acidic residues" evidence="7">
    <location>
        <begin position="3046"/>
        <end position="3073"/>
    </location>
</feature>
<evidence type="ECO:0000256" key="1">
    <source>
        <dbReference type="ARBA" id="ARBA00000707"/>
    </source>
</evidence>
<keyword evidence="12" id="KW-1185">Reference proteome</keyword>
<dbReference type="InterPro" id="IPR051346">
    <property type="entry name" value="OTU_Deubiquitinase"/>
</dbReference>
<evidence type="ECO:0000313" key="11">
    <source>
        <dbReference type="EMBL" id="KAH7121751.1"/>
    </source>
</evidence>
<keyword evidence="3" id="KW-0645">Protease</keyword>
<keyword evidence="6" id="KW-0788">Thiol protease</keyword>
<feature type="region of interest" description="Disordered" evidence="7">
    <location>
        <begin position="3020"/>
        <end position="3073"/>
    </location>
</feature>
<evidence type="ECO:0000259" key="8">
    <source>
        <dbReference type="Pfam" id="PF12340"/>
    </source>
</evidence>
<dbReference type="PANTHER" id="PTHR13367:SF33">
    <property type="entry name" value="P-LOOP CONTAINING NUCLEOSIDE TRIPHOSPHATE HYDROLASE PROTEIN"/>
    <property type="match status" value="1"/>
</dbReference>
<keyword evidence="4" id="KW-0833">Ubl conjugation pathway</keyword>
<feature type="domain" description="DUF3645" evidence="9">
    <location>
        <begin position="2260"/>
        <end position="2292"/>
    </location>
</feature>
<comment type="caution">
    <text evidence="11">The sequence shown here is derived from an EMBL/GenBank/DDBJ whole genome shotgun (WGS) entry which is preliminary data.</text>
</comment>
<evidence type="ECO:0000259" key="10">
    <source>
        <dbReference type="Pfam" id="PF20255"/>
    </source>
</evidence>
<evidence type="ECO:0000256" key="3">
    <source>
        <dbReference type="ARBA" id="ARBA00022670"/>
    </source>
</evidence>
<dbReference type="Pfam" id="PF20255">
    <property type="entry name" value="DUF6606"/>
    <property type="match status" value="1"/>
</dbReference>
<dbReference type="Pfam" id="PF12340">
    <property type="entry name" value="DUF3638"/>
    <property type="match status" value="1"/>
</dbReference>
<gene>
    <name evidence="11" type="ORF">B0J13DRAFT_599348</name>
</gene>
<evidence type="ECO:0000256" key="5">
    <source>
        <dbReference type="ARBA" id="ARBA00022801"/>
    </source>
</evidence>
<dbReference type="Pfam" id="PF12359">
    <property type="entry name" value="DUF3645"/>
    <property type="match status" value="1"/>
</dbReference>